<feature type="binding site" evidence="5">
    <location>
        <position position="348"/>
    </location>
    <ligand>
        <name>isopentenyl diphosphate</name>
        <dbReference type="ChEBI" id="CHEBI:128769"/>
    </ligand>
</feature>
<feature type="binding site" evidence="5">
    <location>
        <position position="165"/>
    </location>
    <ligand>
        <name>(2E)-4-hydroxy-3-methylbut-2-enyl diphosphate</name>
        <dbReference type="ChEBI" id="CHEBI:128753"/>
    </ligand>
</feature>
<dbReference type="GO" id="GO:0051539">
    <property type="term" value="F:4 iron, 4 sulfur cluster binding"/>
    <property type="evidence" value="ECO:0007669"/>
    <property type="project" value="UniProtKB-UniRule"/>
</dbReference>
<comment type="catalytic activity">
    <reaction evidence="5">
        <text>dimethylallyl diphosphate + 2 oxidized [2Fe-2S]-[ferredoxin] + H2O = (2E)-4-hydroxy-3-methylbut-2-enyl diphosphate + 2 reduced [2Fe-2S]-[ferredoxin] + 2 H(+)</text>
        <dbReference type="Rhea" id="RHEA:24825"/>
        <dbReference type="Rhea" id="RHEA-COMP:10000"/>
        <dbReference type="Rhea" id="RHEA-COMP:10001"/>
        <dbReference type="ChEBI" id="CHEBI:15377"/>
        <dbReference type="ChEBI" id="CHEBI:15378"/>
        <dbReference type="ChEBI" id="CHEBI:33737"/>
        <dbReference type="ChEBI" id="CHEBI:33738"/>
        <dbReference type="ChEBI" id="CHEBI:57623"/>
        <dbReference type="ChEBI" id="CHEBI:128753"/>
        <dbReference type="EC" id="1.17.7.4"/>
    </reaction>
</comment>
<dbReference type="Pfam" id="PF02401">
    <property type="entry name" value="LYTB"/>
    <property type="match status" value="1"/>
</dbReference>
<feature type="active site" description="Proton donor" evidence="5">
    <location>
        <position position="250"/>
    </location>
</feature>
<feature type="binding site" evidence="5">
    <location>
        <position position="248"/>
    </location>
    <ligand>
        <name>dimethylallyl diphosphate</name>
        <dbReference type="ChEBI" id="CHEBI:57623"/>
    </ligand>
</feature>
<dbReference type="GO" id="GO:0016114">
    <property type="term" value="P:terpenoid biosynthetic process"/>
    <property type="evidence" value="ECO:0007669"/>
    <property type="project" value="UniProtKB-UniRule"/>
</dbReference>
<feature type="binding site" evidence="5">
    <location>
        <position position="346"/>
    </location>
    <ligand>
        <name>isopentenyl diphosphate</name>
        <dbReference type="ChEBI" id="CHEBI:128769"/>
    </ligand>
</feature>
<feature type="binding site" evidence="5">
    <location>
        <position position="165"/>
    </location>
    <ligand>
        <name>dimethylallyl diphosphate</name>
        <dbReference type="ChEBI" id="CHEBI:57623"/>
    </ligand>
</feature>
<feature type="binding site" evidence="5">
    <location>
        <position position="220"/>
    </location>
    <ligand>
        <name>[4Fe-4S] cluster</name>
        <dbReference type="ChEBI" id="CHEBI:49883"/>
    </ligand>
</feature>
<evidence type="ECO:0000256" key="2">
    <source>
        <dbReference type="ARBA" id="ARBA00022723"/>
    </source>
</evidence>
<dbReference type="NCBIfam" id="NF002190">
    <property type="entry name" value="PRK01045.1-4"/>
    <property type="match status" value="1"/>
</dbReference>
<feature type="binding site" evidence="5">
    <location>
        <position position="198"/>
    </location>
    <ligand>
        <name>(2E)-4-hydroxy-3-methylbut-2-enyl diphosphate</name>
        <dbReference type="ChEBI" id="CHEBI:128753"/>
    </ligand>
</feature>
<feature type="binding site" evidence="5">
    <location>
        <position position="136"/>
    </location>
    <ligand>
        <name>[4Fe-4S] cluster</name>
        <dbReference type="ChEBI" id="CHEBI:49883"/>
    </ligand>
</feature>
<feature type="binding site" evidence="5">
    <location>
        <position position="288"/>
    </location>
    <ligand>
        <name>(2E)-4-hydroxy-3-methylbut-2-enyl diphosphate</name>
        <dbReference type="ChEBI" id="CHEBI:128753"/>
    </ligand>
</feature>
<keyword evidence="5" id="KW-0560">Oxidoreductase</keyword>
<evidence type="ECO:0000256" key="1">
    <source>
        <dbReference type="ARBA" id="ARBA00022485"/>
    </source>
</evidence>
<feature type="binding site" evidence="5">
    <location>
        <position position="390"/>
    </location>
    <ligand>
        <name>(2E)-4-hydroxy-3-methylbut-2-enyl diphosphate</name>
        <dbReference type="ChEBI" id="CHEBI:128753"/>
    </ligand>
</feature>
<evidence type="ECO:0000313" key="6">
    <source>
        <dbReference type="EMBL" id="AIW55563.1"/>
    </source>
</evidence>
<dbReference type="GO" id="GO:0046872">
    <property type="term" value="F:metal ion binding"/>
    <property type="evidence" value="ECO:0007669"/>
    <property type="project" value="UniProtKB-KW"/>
</dbReference>
<dbReference type="AlphaFoldDB" id="A0A0A0UW92"/>
<feature type="binding site" evidence="5">
    <location>
        <position position="347"/>
    </location>
    <ligand>
        <name>dimethylallyl diphosphate</name>
        <dbReference type="ChEBI" id="CHEBI:57623"/>
    </ligand>
</feature>
<feature type="binding site" evidence="5">
    <location>
        <position position="248"/>
    </location>
    <ligand>
        <name>(2E)-4-hydroxy-3-methylbut-2-enyl diphosphate</name>
        <dbReference type="ChEBI" id="CHEBI:128753"/>
    </ligand>
</feature>
<keyword evidence="1 5" id="KW-0004">4Fe-4S</keyword>
<dbReference type="InterPro" id="IPR003451">
    <property type="entry name" value="LytB/IspH"/>
</dbReference>
<name>A0A0A0UW92_STRPT</name>
<sequence>MAAALVSVAARPLSTAVRHGDVVLADRLHLASGARESRVYRLLAGALRAQGLTVHTGGAAVAGAEAPQGTEAPLVEIGAPDRLPEADGDALLCLVRDDAASGAVDRAEAALARVLGDWEAAKGDRAVALAAPRSFCAGVDRAIEIVERALDRYGAPVYVRKQIVHNRHVVEDLARRGAVFVEELDEVPEGALVVFSAHGVAPAVRDAAGERGLRVIDATCPLVTKVHAEAKRFAGRGDTVVLIGHAGHEEVEGTLGEAPDRTVLVQNAAEAARLEVEDPEAVSFLMQTTLAMSEATEVAEALAGRFPSIKAPQSEDICYASTNRQRAVEEIAGRVDLLLVVGSPNSSNSVRLKELAERMGTPAQLVDDASDVALERLHGARRIGLTAGASAPDALVQEIVATLRALGTVTVTEHQVATENVTFQLPKELRSARKDRARKDLEKTVDRC</sequence>
<comment type="cofactor">
    <cofactor evidence="5">
        <name>[4Fe-4S] cluster</name>
        <dbReference type="ChEBI" id="CHEBI:49883"/>
    </cofactor>
    <text evidence="5">Binds 1 [4Fe-4S] cluster per subunit.</text>
</comment>
<dbReference type="CDD" id="cd13944">
    <property type="entry name" value="lytB_ispH"/>
    <property type="match status" value="1"/>
</dbReference>
<keyword evidence="3 5" id="KW-0408">Iron</keyword>
<dbReference type="NCBIfam" id="TIGR00216">
    <property type="entry name" value="ispH_lytB"/>
    <property type="match status" value="1"/>
</dbReference>
<gene>
    <name evidence="5" type="primary">ispH</name>
</gene>
<keyword evidence="2 5" id="KW-0479">Metal-binding</keyword>
<feature type="binding site" evidence="5">
    <location>
        <position position="390"/>
    </location>
    <ligand>
        <name>isopentenyl diphosphate</name>
        <dbReference type="ChEBI" id="CHEBI:128769"/>
    </ligand>
</feature>
<dbReference type="PANTHER" id="PTHR30426">
    <property type="entry name" value="4-HYDROXY-3-METHYLBUT-2-ENYL DIPHOSPHATE REDUCTASE"/>
    <property type="match status" value="1"/>
</dbReference>
<evidence type="ECO:0000256" key="3">
    <source>
        <dbReference type="ARBA" id="ARBA00023004"/>
    </source>
</evidence>
<keyword evidence="4 5" id="KW-0411">Iron-sulfur</keyword>
<proteinExistence type="inferred from homology"/>
<feature type="binding site" evidence="5">
    <location>
        <position position="348"/>
    </location>
    <ligand>
        <name>(2E)-4-hydroxy-3-methylbut-2-enyl diphosphate</name>
        <dbReference type="ChEBI" id="CHEBI:128753"/>
    </ligand>
</feature>
<feature type="binding site" evidence="5">
    <location>
        <position position="318"/>
    </location>
    <ligand>
        <name>[4Fe-4S] cluster</name>
        <dbReference type="ChEBI" id="CHEBI:49883"/>
    </ligand>
</feature>
<dbReference type="GO" id="GO:0051745">
    <property type="term" value="F:4-hydroxy-3-methylbut-2-enyl diphosphate reductase activity"/>
    <property type="evidence" value="ECO:0007669"/>
    <property type="project" value="UniProtKB-UniRule"/>
</dbReference>
<feature type="binding site" evidence="5">
    <location>
        <position position="348"/>
    </location>
    <ligand>
        <name>dimethylallyl diphosphate</name>
        <dbReference type="ChEBI" id="CHEBI:57623"/>
    </ligand>
</feature>
<protein>
    <recommendedName>
        <fullName evidence="5">4-hydroxy-3-methylbut-2-enyl diphosphate reductase</fullName>
        <shortName evidence="5">HMBPP reductase</shortName>
        <ecNumber evidence="5">1.17.7.4</ecNumber>
    </recommendedName>
</protein>
<accession>A0A0A0UW92</accession>
<feature type="binding site" evidence="5">
    <location>
        <position position="248"/>
    </location>
    <ligand>
        <name>isopentenyl diphosphate</name>
        <dbReference type="ChEBI" id="CHEBI:128769"/>
    </ligand>
</feature>
<comment type="similarity">
    <text evidence="5">Belongs to the IspH family.</text>
</comment>
<reference evidence="6" key="1">
    <citation type="journal article" date="2014" name="J. Nat. Prod.">
        <title>Strain prioritization for natural product discovery by a high-throughput real-time PCR method.</title>
        <authorList>
            <person name="Hindra"/>
            <person name="Huang T."/>
            <person name="Yang D."/>
            <person name="Rudolf J.D."/>
            <person name="Xie P."/>
            <person name="Xie G."/>
            <person name="Teng Q."/>
            <person name="Lohman J.R."/>
            <person name="Zhu X."/>
            <person name="Huang Y."/>
            <person name="Zhao L.X."/>
            <person name="Jiang Y."/>
            <person name="Duan Y."/>
            <person name="Shen B."/>
        </authorList>
    </citation>
    <scope>NUCLEOTIDE SEQUENCE</scope>
    <source>
        <strain evidence="6">CB00739</strain>
    </source>
</reference>
<feature type="binding site" evidence="5">
    <location>
        <position position="346"/>
    </location>
    <ligand>
        <name>dimethylallyl diphosphate</name>
        <dbReference type="ChEBI" id="CHEBI:57623"/>
    </ligand>
</feature>
<evidence type="ECO:0000256" key="4">
    <source>
        <dbReference type="ARBA" id="ARBA00023014"/>
    </source>
</evidence>
<feature type="binding site" evidence="5">
    <location>
        <position position="165"/>
    </location>
    <ligand>
        <name>isopentenyl diphosphate</name>
        <dbReference type="ChEBI" id="CHEBI:128769"/>
    </ligand>
</feature>
<dbReference type="Gene3D" id="3.40.1010.20">
    <property type="entry name" value="4-hydroxy-3-methylbut-2-enyl diphosphate reductase, catalytic domain"/>
    <property type="match status" value="2"/>
</dbReference>
<feature type="binding site" evidence="5">
    <location>
        <position position="198"/>
    </location>
    <ligand>
        <name>dimethylallyl diphosphate</name>
        <dbReference type="ChEBI" id="CHEBI:57623"/>
    </ligand>
</feature>
<comment type="pathway">
    <text evidence="5">Isoprenoid biosynthesis; dimethylallyl diphosphate biosynthesis; dimethylallyl diphosphate from (2E)-4-hydroxy-3-methylbutenyl diphosphate: step 1/1.</text>
</comment>
<dbReference type="GO" id="GO:0050992">
    <property type="term" value="P:dimethylallyl diphosphate biosynthetic process"/>
    <property type="evidence" value="ECO:0007669"/>
    <property type="project" value="UniProtKB-UniRule"/>
</dbReference>
<dbReference type="EMBL" id="KJ189771">
    <property type="protein sequence ID" value="AIW55563.1"/>
    <property type="molecule type" value="Genomic_DNA"/>
</dbReference>
<dbReference type="GO" id="GO:0019288">
    <property type="term" value="P:isopentenyl diphosphate biosynthetic process, methylerythritol 4-phosphate pathway"/>
    <property type="evidence" value="ECO:0007669"/>
    <property type="project" value="UniProtKB-UniRule"/>
</dbReference>
<comment type="catalytic activity">
    <reaction evidence="5">
        <text>isopentenyl diphosphate + 2 oxidized [2Fe-2S]-[ferredoxin] + H2O = (2E)-4-hydroxy-3-methylbut-2-enyl diphosphate + 2 reduced [2Fe-2S]-[ferredoxin] + 2 H(+)</text>
        <dbReference type="Rhea" id="RHEA:24488"/>
        <dbReference type="Rhea" id="RHEA-COMP:10000"/>
        <dbReference type="Rhea" id="RHEA-COMP:10001"/>
        <dbReference type="ChEBI" id="CHEBI:15377"/>
        <dbReference type="ChEBI" id="CHEBI:15378"/>
        <dbReference type="ChEBI" id="CHEBI:33737"/>
        <dbReference type="ChEBI" id="CHEBI:33738"/>
        <dbReference type="ChEBI" id="CHEBI:128753"/>
        <dbReference type="ChEBI" id="CHEBI:128769"/>
        <dbReference type="EC" id="1.17.7.4"/>
    </reaction>
</comment>
<reference evidence="6" key="2">
    <citation type="submission" date="2017-07" db="EMBL/GenBank/DDBJ databases">
        <authorList>
            <person name="Huang T."/>
            <person name="Rudolf J.D."/>
            <person name="Yang D."/>
            <person name="Xie G."/>
            <person name="Shen B."/>
        </authorList>
    </citation>
    <scope>NUCLEOTIDE SEQUENCE</scope>
    <source>
        <strain evidence="6">CB00739</strain>
    </source>
</reference>
<dbReference type="Gene3D" id="3.40.50.11270">
    <property type="match status" value="1"/>
</dbReference>
<feature type="binding site" evidence="5">
    <location>
        <position position="390"/>
    </location>
    <ligand>
        <name>dimethylallyl diphosphate</name>
        <dbReference type="ChEBI" id="CHEBI:57623"/>
    </ligand>
</feature>
<dbReference type="UniPathway" id="UPA00056">
    <property type="reaction ID" value="UER00097"/>
</dbReference>
<keyword evidence="5" id="KW-0414">Isoprene biosynthesis</keyword>
<evidence type="ECO:0000256" key="5">
    <source>
        <dbReference type="HAMAP-Rule" id="MF_00191"/>
    </source>
</evidence>
<comment type="function">
    <text evidence="5">Catalyzes the conversion of 1-hydroxy-2-methyl-2-(E)-butenyl 4-diphosphate (HMBPP) into a mixture of isopentenyl diphosphate (IPP) and dimethylallyl diphosphate (DMAPP). Acts in the terminal step of the DOXP/MEP pathway for isoprenoid precursor biosynthesis.</text>
</comment>
<feature type="binding site" evidence="5">
    <location>
        <position position="346"/>
    </location>
    <ligand>
        <name>(2E)-4-hydroxy-3-methylbut-2-enyl diphosphate</name>
        <dbReference type="ChEBI" id="CHEBI:128753"/>
    </ligand>
</feature>
<dbReference type="EC" id="1.17.7.4" evidence="5"/>
<dbReference type="UniPathway" id="UPA00059">
    <property type="reaction ID" value="UER00105"/>
</dbReference>
<dbReference type="HAMAP" id="MF_00191">
    <property type="entry name" value="IspH"/>
    <property type="match status" value="1"/>
</dbReference>
<dbReference type="PANTHER" id="PTHR30426:SF0">
    <property type="entry name" value="4-HYDROXY-3-METHYLBUT-2-ENYL DIPHOSPHATE REDUCTASE"/>
    <property type="match status" value="1"/>
</dbReference>
<feature type="binding site" evidence="5">
    <location>
        <position position="347"/>
    </location>
    <ligand>
        <name>isopentenyl diphosphate</name>
        <dbReference type="ChEBI" id="CHEBI:128769"/>
    </ligand>
</feature>
<feature type="binding site" evidence="5">
    <location>
        <position position="347"/>
    </location>
    <ligand>
        <name>(2E)-4-hydroxy-3-methylbut-2-enyl diphosphate</name>
        <dbReference type="ChEBI" id="CHEBI:128753"/>
    </ligand>
</feature>
<organism evidence="6">
    <name type="scientific">Streptomyces platensis</name>
    <dbReference type="NCBI Taxonomy" id="58346"/>
    <lineage>
        <taxon>Bacteria</taxon>
        <taxon>Bacillati</taxon>
        <taxon>Actinomycetota</taxon>
        <taxon>Actinomycetes</taxon>
        <taxon>Kitasatosporales</taxon>
        <taxon>Streptomycetaceae</taxon>
        <taxon>Streptomyces</taxon>
    </lineage>
</organism>
<dbReference type="NCBIfam" id="NF002188">
    <property type="entry name" value="PRK01045.1-2"/>
    <property type="match status" value="1"/>
</dbReference>
<comment type="pathway">
    <text evidence="5">Isoprenoid biosynthesis; isopentenyl diphosphate biosynthesis via DXP pathway; isopentenyl diphosphate from 1-deoxy-D-xylulose 5-phosphate: step 6/6.</text>
</comment>
<feature type="binding site" evidence="5">
    <location>
        <position position="198"/>
    </location>
    <ligand>
        <name>isopentenyl diphosphate</name>
        <dbReference type="ChEBI" id="CHEBI:128769"/>
    </ligand>
</feature>